<dbReference type="EMBL" id="CP036426">
    <property type="protein sequence ID" value="QDV34873.1"/>
    <property type="molecule type" value="Genomic_DNA"/>
</dbReference>
<accession>A0A518H210</accession>
<sequence>MIGAIFALEAVKSDDFRENLKRLVGIIQVKKLSSEDFYREFYHAASKAKHVVNISYLAPDPPGKHDHQYKKDYYKNLQTLICRNSKVTFRRIIRRTDENYAWACELLREFEGRANASIALINESDSTANPAALSVQVIDSRFAWFVAVKDHDQYGDWRDIFVENEQLAEAMGIYYERLWDRSDELLRCGKLTAEGRRLLAENAASTGDGTMASADQP</sequence>
<proteinExistence type="predicted"/>
<gene>
    <name evidence="1" type="ORF">ElP_27700</name>
</gene>
<keyword evidence="2" id="KW-1185">Reference proteome</keyword>
<name>A0A518H210_9BACT</name>
<dbReference type="KEGG" id="tpla:ElP_27700"/>
<evidence type="ECO:0000313" key="1">
    <source>
        <dbReference type="EMBL" id="QDV34873.1"/>
    </source>
</evidence>
<reference evidence="1 2" key="1">
    <citation type="submission" date="2019-02" db="EMBL/GenBank/DDBJ databases">
        <title>Deep-cultivation of Planctomycetes and their phenomic and genomic characterization uncovers novel biology.</title>
        <authorList>
            <person name="Wiegand S."/>
            <person name="Jogler M."/>
            <person name="Boedeker C."/>
            <person name="Pinto D."/>
            <person name="Vollmers J."/>
            <person name="Rivas-Marin E."/>
            <person name="Kohn T."/>
            <person name="Peeters S.H."/>
            <person name="Heuer A."/>
            <person name="Rast P."/>
            <person name="Oberbeckmann S."/>
            <person name="Bunk B."/>
            <person name="Jeske O."/>
            <person name="Meyerdierks A."/>
            <person name="Storesund J.E."/>
            <person name="Kallscheuer N."/>
            <person name="Luecker S."/>
            <person name="Lage O.M."/>
            <person name="Pohl T."/>
            <person name="Merkel B.J."/>
            <person name="Hornburger P."/>
            <person name="Mueller R.-W."/>
            <person name="Bruemmer F."/>
            <person name="Labrenz M."/>
            <person name="Spormann A.M."/>
            <person name="Op den Camp H."/>
            <person name="Overmann J."/>
            <person name="Amann R."/>
            <person name="Jetten M.S.M."/>
            <person name="Mascher T."/>
            <person name="Medema M.H."/>
            <person name="Devos D.P."/>
            <person name="Kaster A.-K."/>
            <person name="Ovreas L."/>
            <person name="Rohde M."/>
            <person name="Galperin M.Y."/>
            <person name="Jogler C."/>
        </authorList>
    </citation>
    <scope>NUCLEOTIDE SEQUENCE [LARGE SCALE GENOMIC DNA]</scope>
    <source>
        <strain evidence="1 2">ElP</strain>
    </source>
</reference>
<dbReference type="Proteomes" id="UP000317835">
    <property type="component" value="Chromosome"/>
</dbReference>
<evidence type="ECO:0000313" key="2">
    <source>
        <dbReference type="Proteomes" id="UP000317835"/>
    </source>
</evidence>
<protein>
    <submittedName>
        <fullName evidence="1">Uncharacterized protein</fullName>
    </submittedName>
</protein>
<dbReference type="AlphaFoldDB" id="A0A518H210"/>
<organism evidence="1 2">
    <name type="scientific">Tautonia plasticadhaerens</name>
    <dbReference type="NCBI Taxonomy" id="2527974"/>
    <lineage>
        <taxon>Bacteria</taxon>
        <taxon>Pseudomonadati</taxon>
        <taxon>Planctomycetota</taxon>
        <taxon>Planctomycetia</taxon>
        <taxon>Isosphaerales</taxon>
        <taxon>Isosphaeraceae</taxon>
        <taxon>Tautonia</taxon>
    </lineage>
</organism>